<reference evidence="1" key="1">
    <citation type="submission" date="2020-12" db="EMBL/GenBank/DDBJ databases">
        <title>M. sibirica DSM 26468T genome.</title>
        <authorList>
            <person name="Thieme N."/>
            <person name="Rettenmaier R."/>
            <person name="Zverlov V."/>
            <person name="Liebl W."/>
        </authorList>
    </citation>
    <scope>NUCLEOTIDE SEQUENCE</scope>
    <source>
        <strain evidence="1">DSM 26468</strain>
    </source>
</reference>
<dbReference type="Proteomes" id="UP000623269">
    <property type="component" value="Unassembled WGS sequence"/>
</dbReference>
<keyword evidence="1" id="KW-0378">Hydrolase</keyword>
<dbReference type="AlphaFoldDB" id="A0A8J7H4Z2"/>
<accession>A0A8J7H4Z2</accession>
<dbReference type="InterPro" id="IPR026002">
    <property type="entry name" value="ATC_hydrolase-like"/>
</dbReference>
<proteinExistence type="predicted"/>
<dbReference type="EMBL" id="JAEAGR010000018">
    <property type="protein sequence ID" value="MBH1942182.1"/>
    <property type="molecule type" value="Genomic_DNA"/>
</dbReference>
<evidence type="ECO:0000313" key="2">
    <source>
        <dbReference type="Proteomes" id="UP000623269"/>
    </source>
</evidence>
<dbReference type="GO" id="GO:0016787">
    <property type="term" value="F:hydrolase activity"/>
    <property type="evidence" value="ECO:0007669"/>
    <property type="project" value="UniProtKB-KW"/>
</dbReference>
<protein>
    <submittedName>
        <fullName evidence="1">L-2-amino-thiazoline-4-carboxylic acid hydrolase</fullName>
    </submittedName>
</protein>
<organism evidence="1 2">
    <name type="scientific">Mobilitalea sibirica</name>
    <dbReference type="NCBI Taxonomy" id="1462919"/>
    <lineage>
        <taxon>Bacteria</taxon>
        <taxon>Bacillati</taxon>
        <taxon>Bacillota</taxon>
        <taxon>Clostridia</taxon>
        <taxon>Lachnospirales</taxon>
        <taxon>Lachnospiraceae</taxon>
        <taxon>Mobilitalea</taxon>
    </lineage>
</organism>
<keyword evidence="2" id="KW-1185">Reference proteome</keyword>
<dbReference type="Pfam" id="PF14196">
    <property type="entry name" value="ATC_hydrolase"/>
    <property type="match status" value="1"/>
</dbReference>
<gene>
    <name evidence="1" type="ORF">I5677_14880</name>
</gene>
<comment type="caution">
    <text evidence="1">The sequence shown here is derived from an EMBL/GenBank/DDBJ whole genome shotgun (WGS) entry which is preliminary data.</text>
</comment>
<dbReference type="RefSeq" id="WP_197662437.1">
    <property type="nucleotide sequence ID" value="NZ_JAEAGR010000018.1"/>
</dbReference>
<evidence type="ECO:0000313" key="1">
    <source>
        <dbReference type="EMBL" id="MBH1942182.1"/>
    </source>
</evidence>
<name>A0A8J7H4Z2_9FIRM</name>
<sequence>MINNKKTEQGAHIEELRSAIEHRATWFALLVEEARKRGLDLSFARDAIYRCGAFHGESKLPRTDDLGVFTDAFLTENIKKIFEMETEVTKDQLTVTFHYCPLVAAWQKLGVSEEDIAEYCDIAMDGDRGIVSTYENFEYRLGDTIAKGCNSCQLFVTKKKDSQDK</sequence>